<feature type="chain" id="PRO_5047488702" evidence="1">
    <location>
        <begin position="27"/>
        <end position="371"/>
    </location>
</feature>
<protein>
    <submittedName>
        <fullName evidence="2">Uncharacterized protein</fullName>
    </submittedName>
</protein>
<comment type="caution">
    <text evidence="2">The sequence shown here is derived from an EMBL/GenBank/DDBJ whole genome shotgun (WGS) entry which is preliminary data.</text>
</comment>
<keyword evidence="1" id="KW-0732">Signal</keyword>
<evidence type="ECO:0000313" key="3">
    <source>
        <dbReference type="Proteomes" id="UP000778797"/>
    </source>
</evidence>
<evidence type="ECO:0000256" key="1">
    <source>
        <dbReference type="SAM" id="SignalP"/>
    </source>
</evidence>
<keyword evidence="3" id="KW-1185">Reference proteome</keyword>
<reference evidence="2" key="1">
    <citation type="submission" date="2021-03" db="EMBL/GenBank/DDBJ databases">
        <authorList>
            <person name="Ping X."/>
        </authorList>
    </citation>
    <scope>NUCLEOTIDE SEQUENCE</scope>
    <source>
        <strain evidence="2">E313</strain>
    </source>
</reference>
<organism evidence="2 3">
    <name type="scientific">Winogradskyella immobilis</name>
    <dbReference type="NCBI Taxonomy" id="2816852"/>
    <lineage>
        <taxon>Bacteria</taxon>
        <taxon>Pseudomonadati</taxon>
        <taxon>Bacteroidota</taxon>
        <taxon>Flavobacteriia</taxon>
        <taxon>Flavobacteriales</taxon>
        <taxon>Flavobacteriaceae</taxon>
        <taxon>Winogradskyella</taxon>
    </lineage>
</organism>
<evidence type="ECO:0000313" key="2">
    <source>
        <dbReference type="EMBL" id="MCC1485623.1"/>
    </source>
</evidence>
<dbReference type="Proteomes" id="UP000778797">
    <property type="component" value="Unassembled WGS sequence"/>
</dbReference>
<gene>
    <name evidence="2" type="ORF">J1C55_13540</name>
</gene>
<feature type="signal peptide" evidence="1">
    <location>
        <begin position="1"/>
        <end position="26"/>
    </location>
</feature>
<proteinExistence type="predicted"/>
<name>A0ABS8ER19_9FLAO</name>
<reference evidence="2" key="2">
    <citation type="submission" date="2021-10" db="EMBL/GenBank/DDBJ databases">
        <title>Genome of Winogradskyella sp. E313.</title>
        <authorList>
            <person name="Zhou Y."/>
        </authorList>
    </citation>
    <scope>NUCLEOTIDE SEQUENCE</scope>
    <source>
        <strain evidence="2">E313</strain>
    </source>
</reference>
<dbReference type="EMBL" id="JAFMPT010000035">
    <property type="protein sequence ID" value="MCC1485623.1"/>
    <property type="molecule type" value="Genomic_DNA"/>
</dbReference>
<dbReference type="RefSeq" id="WP_227478113.1">
    <property type="nucleotide sequence ID" value="NZ_JAFMPT010000035.1"/>
</dbReference>
<sequence>MINKNYNPKLILLLITFLLFSNYSQSQISVGSIEKKTQTKKIIEPPKYEAKSDFESYYDFYKNNPDIKEKCNENEFYQRYLGTEIYYPMFPEHYRTDEIIIFKEKDSLTLLNWSDIGEKYFTIKNISRTFGKSDYFKKVKDIRSKISYSLEDGLLFELTEKDTNEKYYVVEPDFTTKFIVSDYYERIEKFVNKTDFVNIREFNARKIPLGEDLLYVDKGTVWKGKLTLLRNEDLRTKPTGSVDDFDIKFMVVLSKGDDKILVYLFGKDYYEPLFKLFDTVESNNKKKELSENEKRVALTELKNKYGNTFGQDVFNRKISVGMNKEMCSEAWGITLNKRFYLDQGNEFEIWEYVGFGKIIFKDGKVSNIIKY</sequence>
<accession>A0ABS8ER19</accession>